<dbReference type="RefSeq" id="WP_189001114.1">
    <property type="nucleotide sequence ID" value="NZ_BMOU01000006.1"/>
</dbReference>
<dbReference type="Pfam" id="PF10094">
    <property type="entry name" value="DUF2332"/>
    <property type="match status" value="1"/>
</dbReference>
<comment type="caution">
    <text evidence="1">The sequence shown here is derived from an EMBL/GenBank/DDBJ whole genome shotgun (WGS) entry which is preliminary data.</text>
</comment>
<dbReference type="AlphaFoldDB" id="A0A830GP16"/>
<reference evidence="1" key="2">
    <citation type="submission" date="2020-09" db="EMBL/GenBank/DDBJ databases">
        <authorList>
            <person name="Sun Q."/>
            <person name="Ohkuma M."/>
        </authorList>
    </citation>
    <scope>NUCLEOTIDE SEQUENCE</scope>
    <source>
        <strain evidence="1">JCM 17820</strain>
    </source>
</reference>
<protein>
    <recommendedName>
        <fullName evidence="3">DUF2332 domain-containing protein</fullName>
    </recommendedName>
</protein>
<dbReference type="EMBL" id="BMOU01000006">
    <property type="protein sequence ID" value="GGO01290.1"/>
    <property type="molecule type" value="Genomic_DNA"/>
</dbReference>
<keyword evidence="2" id="KW-1185">Reference proteome</keyword>
<evidence type="ECO:0000313" key="2">
    <source>
        <dbReference type="Proteomes" id="UP000605784"/>
    </source>
</evidence>
<dbReference type="Proteomes" id="UP000605784">
    <property type="component" value="Unassembled WGS sequence"/>
</dbReference>
<proteinExistence type="predicted"/>
<name>A0A830GP16_9EURY</name>
<sequence>MTDTAETFRSFVEWAEGSDPLYAHLAHRIAADADPDLLAVAEAAPEDRATANLLFAAVHFLLERSPDHPLAAYYPTLTDDARSPDDDCYPAFRDFCLDHADEVRSLLRRRRTQTNSVRRTAVLYPAIAHVASRVDGPLALVELGPSAGLNLLFDRYRYDYGDRVVGASESPVTIESEVRGGDPPLPTDPPTLHSRVGVDLNPLDVTDDADADWLRALVWPAHEDRRAVLDAALTVARTDPPRLVAGDLLEDLPGVLDEIPEDVPVCVVNTLVLYQVPQAVCAELETYLTGQMARRPLHWLTGETELSGGDSVRLDWVRAEGNGVERTRLADYDPHGAWVDWRA</sequence>
<evidence type="ECO:0008006" key="3">
    <source>
        <dbReference type="Google" id="ProtNLM"/>
    </source>
</evidence>
<organism evidence="1 2">
    <name type="scientific">Haloarcula pellucida</name>
    <dbReference type="NCBI Taxonomy" id="1427151"/>
    <lineage>
        <taxon>Archaea</taxon>
        <taxon>Methanobacteriati</taxon>
        <taxon>Methanobacteriota</taxon>
        <taxon>Stenosarchaea group</taxon>
        <taxon>Halobacteria</taxon>
        <taxon>Halobacteriales</taxon>
        <taxon>Haloarculaceae</taxon>
        <taxon>Haloarcula</taxon>
    </lineage>
</organism>
<evidence type="ECO:0000313" key="1">
    <source>
        <dbReference type="EMBL" id="GGO01290.1"/>
    </source>
</evidence>
<accession>A0A830GP16</accession>
<dbReference type="InterPro" id="IPR011200">
    <property type="entry name" value="UCP012608"/>
</dbReference>
<reference evidence="1" key="1">
    <citation type="journal article" date="2014" name="Int. J. Syst. Evol. Microbiol.">
        <title>Complete genome sequence of Corynebacterium casei LMG S-19264T (=DSM 44701T), isolated from a smear-ripened cheese.</title>
        <authorList>
            <consortium name="US DOE Joint Genome Institute (JGI-PGF)"/>
            <person name="Walter F."/>
            <person name="Albersmeier A."/>
            <person name="Kalinowski J."/>
            <person name="Ruckert C."/>
        </authorList>
    </citation>
    <scope>NUCLEOTIDE SEQUENCE</scope>
    <source>
        <strain evidence="1">JCM 17820</strain>
    </source>
</reference>
<gene>
    <name evidence="1" type="ORF">GCM10009030_34770</name>
</gene>